<dbReference type="EMBL" id="CAADEY010000093">
    <property type="protein sequence ID" value="VFJ62061.1"/>
    <property type="molecule type" value="Genomic_DNA"/>
</dbReference>
<dbReference type="PANTHER" id="PTHR43861">
    <property type="entry name" value="TRANS-ACONITATE 2-METHYLTRANSFERASE-RELATED"/>
    <property type="match status" value="1"/>
</dbReference>
<protein>
    <submittedName>
        <fullName evidence="2">Methyltransferase domain-containing protein</fullName>
    </submittedName>
</protein>
<dbReference type="GO" id="GO:0008757">
    <property type="term" value="F:S-adenosylmethionine-dependent methyltransferase activity"/>
    <property type="evidence" value="ECO:0007669"/>
    <property type="project" value="InterPro"/>
</dbReference>
<evidence type="ECO:0000313" key="2">
    <source>
        <dbReference type="EMBL" id="VFJ62061.1"/>
    </source>
</evidence>
<dbReference type="PANTHER" id="PTHR43861:SF1">
    <property type="entry name" value="TRANS-ACONITATE 2-METHYLTRANSFERASE"/>
    <property type="match status" value="1"/>
</dbReference>
<proteinExistence type="predicted"/>
<dbReference type="Gene3D" id="3.40.50.150">
    <property type="entry name" value="Vaccinia Virus protein VP39"/>
    <property type="match status" value="1"/>
</dbReference>
<dbReference type="InterPro" id="IPR013216">
    <property type="entry name" value="Methyltransf_11"/>
</dbReference>
<reference evidence="2" key="1">
    <citation type="submission" date="2019-02" db="EMBL/GenBank/DDBJ databases">
        <authorList>
            <person name="Gruber-Vodicka R. H."/>
            <person name="Seah K. B. B."/>
        </authorList>
    </citation>
    <scope>NUCLEOTIDE SEQUENCE</scope>
    <source>
        <strain evidence="2">BECK_DK161</strain>
    </source>
</reference>
<accession>A0A450T6D4</accession>
<dbReference type="SUPFAM" id="SSF53335">
    <property type="entry name" value="S-adenosyl-L-methionine-dependent methyltransferases"/>
    <property type="match status" value="1"/>
</dbReference>
<keyword evidence="2" id="KW-0808">Transferase</keyword>
<dbReference type="Pfam" id="PF08241">
    <property type="entry name" value="Methyltransf_11"/>
    <property type="match status" value="1"/>
</dbReference>
<dbReference type="AlphaFoldDB" id="A0A450T6D4"/>
<dbReference type="GO" id="GO:0032259">
    <property type="term" value="P:methylation"/>
    <property type="evidence" value="ECO:0007669"/>
    <property type="project" value="UniProtKB-KW"/>
</dbReference>
<organism evidence="2">
    <name type="scientific">Candidatus Kentrum sp. DK</name>
    <dbReference type="NCBI Taxonomy" id="2126562"/>
    <lineage>
        <taxon>Bacteria</taxon>
        <taxon>Pseudomonadati</taxon>
        <taxon>Pseudomonadota</taxon>
        <taxon>Gammaproteobacteria</taxon>
        <taxon>Candidatus Kentrum</taxon>
    </lineage>
</organism>
<evidence type="ECO:0000259" key="1">
    <source>
        <dbReference type="Pfam" id="PF08241"/>
    </source>
</evidence>
<gene>
    <name evidence="2" type="ORF">BECKDK2373C_GA0170839_109319</name>
</gene>
<dbReference type="InterPro" id="IPR029063">
    <property type="entry name" value="SAM-dependent_MTases_sf"/>
</dbReference>
<feature type="domain" description="Methyltransferase type 11" evidence="1">
    <location>
        <begin position="76"/>
        <end position="124"/>
    </location>
</feature>
<dbReference type="CDD" id="cd02440">
    <property type="entry name" value="AdoMet_MTases"/>
    <property type="match status" value="1"/>
</dbReference>
<sequence length="248" mass="28983">MDRKSFKVFRRRVKERIRYALAAQFCRVTIRPLIRNYCIGQGLEIGAGKQPYCNPGTTLFLDKFTDNRDGTPNPDIISDASIIPIPDETFDYVISSHVLEHMQNTIAALKEWCRILKEGGILFLVLPHGDRTFDRYRDKTTLEHHISDYENLTDEYDYSHNEEIKIGWSKNDDFDGGEKYEQEWGAPVWDFDFRLKNGVIHFHVWTQDEIVRLLQYLDLKIMAVVEKAPERSDSFVVVARKTQTTCDK</sequence>
<name>A0A450T6D4_9GAMM</name>
<keyword evidence="2" id="KW-0489">Methyltransferase</keyword>